<comment type="caution">
    <text evidence="2">The sequence shown here is derived from an EMBL/GenBank/DDBJ whole genome shotgun (WGS) entry which is preliminary data.</text>
</comment>
<protein>
    <submittedName>
        <fullName evidence="2">Uncharacterized protein</fullName>
    </submittedName>
</protein>
<dbReference type="RefSeq" id="WP_189704606.1">
    <property type="nucleotide sequence ID" value="NZ_JBHYTS010000032.1"/>
</dbReference>
<sequence>MILLPVLVPVAMLLLVLAMEAYEDIIFRPPRPPPPPPPEKSIPEQSAKE</sequence>
<organism evidence="2 3">
    <name type="scientific">Streptomyces anandii</name>
    <dbReference type="NCBI Taxonomy" id="285454"/>
    <lineage>
        <taxon>Bacteria</taxon>
        <taxon>Bacillati</taxon>
        <taxon>Actinomycetota</taxon>
        <taxon>Actinomycetes</taxon>
        <taxon>Kitasatosporales</taxon>
        <taxon>Streptomycetaceae</taxon>
        <taxon>Streptomyces</taxon>
    </lineage>
</organism>
<proteinExistence type="predicted"/>
<dbReference type="Proteomes" id="UP001599756">
    <property type="component" value="Unassembled WGS sequence"/>
</dbReference>
<gene>
    <name evidence="2" type="ORF">ACFW88_20715</name>
</gene>
<accession>A0ABW6H8V1</accession>
<keyword evidence="3" id="KW-1185">Reference proteome</keyword>
<feature type="region of interest" description="Disordered" evidence="1">
    <location>
        <begin position="28"/>
        <end position="49"/>
    </location>
</feature>
<evidence type="ECO:0000256" key="1">
    <source>
        <dbReference type="SAM" id="MobiDB-lite"/>
    </source>
</evidence>
<reference evidence="2 3" key="1">
    <citation type="submission" date="2024-09" db="EMBL/GenBank/DDBJ databases">
        <title>The Natural Products Discovery Center: Release of the First 8490 Sequenced Strains for Exploring Actinobacteria Biosynthetic Diversity.</title>
        <authorList>
            <person name="Kalkreuter E."/>
            <person name="Kautsar S.A."/>
            <person name="Yang D."/>
            <person name="Bader C.D."/>
            <person name="Teijaro C.N."/>
            <person name="Fluegel L."/>
            <person name="Davis C.M."/>
            <person name="Simpson J.R."/>
            <person name="Lauterbach L."/>
            <person name="Steele A.D."/>
            <person name="Gui C."/>
            <person name="Meng S."/>
            <person name="Li G."/>
            <person name="Viehrig K."/>
            <person name="Ye F."/>
            <person name="Su P."/>
            <person name="Kiefer A.F."/>
            <person name="Nichols A."/>
            <person name="Cepeda A.J."/>
            <person name="Yan W."/>
            <person name="Fan B."/>
            <person name="Jiang Y."/>
            <person name="Adhikari A."/>
            <person name="Zheng C.-J."/>
            <person name="Schuster L."/>
            <person name="Cowan T.M."/>
            <person name="Smanski M.J."/>
            <person name="Chevrette M.G."/>
            <person name="De Carvalho L.P.S."/>
            <person name="Shen B."/>
        </authorList>
    </citation>
    <scope>NUCLEOTIDE SEQUENCE [LARGE SCALE GENOMIC DNA]</scope>
    <source>
        <strain evidence="2 3">NPDC059500</strain>
    </source>
</reference>
<name>A0ABW6H8V1_9ACTN</name>
<feature type="compositionally biased region" description="Pro residues" evidence="1">
    <location>
        <begin position="29"/>
        <end position="40"/>
    </location>
</feature>
<evidence type="ECO:0000313" key="2">
    <source>
        <dbReference type="EMBL" id="MFE1752933.1"/>
    </source>
</evidence>
<evidence type="ECO:0000313" key="3">
    <source>
        <dbReference type="Proteomes" id="UP001599756"/>
    </source>
</evidence>
<dbReference type="EMBL" id="JBHYTS010000032">
    <property type="protein sequence ID" value="MFE1752933.1"/>
    <property type="molecule type" value="Genomic_DNA"/>
</dbReference>